<name>A0ABX8S432_9ACTN</name>
<evidence type="ECO:0000256" key="6">
    <source>
        <dbReference type="ARBA" id="ARBA00023239"/>
    </source>
</evidence>
<dbReference type="SUPFAM" id="SSF51366">
    <property type="entry name" value="Ribulose-phoshate binding barrel"/>
    <property type="match status" value="1"/>
</dbReference>
<comment type="function">
    <text evidence="8">The alpha subunit is responsible for the aldol cleavage of indoleglycerol phosphate to indole and glyceraldehyde 3-phosphate.</text>
</comment>
<dbReference type="InterPro" id="IPR018204">
    <property type="entry name" value="Trp_synthase_alpha_AS"/>
</dbReference>
<dbReference type="CDD" id="cd04724">
    <property type="entry name" value="Tryptophan_synthase_alpha"/>
    <property type="match status" value="1"/>
</dbReference>
<comment type="catalytic activity">
    <reaction evidence="7 8">
        <text>(1S,2R)-1-C-(indol-3-yl)glycerol 3-phosphate + L-serine = D-glyceraldehyde 3-phosphate + L-tryptophan + H2O</text>
        <dbReference type="Rhea" id="RHEA:10532"/>
        <dbReference type="ChEBI" id="CHEBI:15377"/>
        <dbReference type="ChEBI" id="CHEBI:33384"/>
        <dbReference type="ChEBI" id="CHEBI:57912"/>
        <dbReference type="ChEBI" id="CHEBI:58866"/>
        <dbReference type="ChEBI" id="CHEBI:59776"/>
        <dbReference type="EC" id="4.2.1.20"/>
    </reaction>
</comment>
<evidence type="ECO:0000256" key="4">
    <source>
        <dbReference type="ARBA" id="ARBA00022822"/>
    </source>
</evidence>
<evidence type="ECO:0000313" key="11">
    <source>
        <dbReference type="Proteomes" id="UP000887023"/>
    </source>
</evidence>
<dbReference type="PANTHER" id="PTHR43406">
    <property type="entry name" value="TRYPTOPHAN SYNTHASE, ALPHA CHAIN"/>
    <property type="match status" value="1"/>
</dbReference>
<dbReference type="Proteomes" id="UP000887023">
    <property type="component" value="Chromosome"/>
</dbReference>
<dbReference type="EC" id="4.2.1.20" evidence="8"/>
<dbReference type="EMBL" id="CP079105">
    <property type="protein sequence ID" value="QXQ12588.1"/>
    <property type="molecule type" value="Genomic_DNA"/>
</dbReference>
<dbReference type="PROSITE" id="PS00167">
    <property type="entry name" value="TRP_SYNTHASE_ALPHA"/>
    <property type="match status" value="1"/>
</dbReference>
<dbReference type="RefSeq" id="WP_083530074.1">
    <property type="nucleotide sequence ID" value="NZ_CBCRUZ010000017.1"/>
</dbReference>
<comment type="subunit">
    <text evidence="2 8">Tetramer of two alpha and two beta chains.</text>
</comment>
<sequence length="263" mass="26884">MSRLGPVFDACRTERRAALIGYLPAGYPTVSGSIDGLLAMVDSGADIVEIGLAYSDPVMDGPTIQAAAEQALRAGVRVHDLFGVVEAVAAAGGRPVVMSYWNPVLRYGVDAFARDLAAAGGLGLITPNLIPDEADEWLAAANLHDLDRVFLVAPSSTEQRLAMTTAASRGFVYAASTMGVTGARDAVSDAAPELVARVREHSDIPVGVGLGVRSGAQAAQIAAYADGVIVGSAFVTALADGLPAVADLTIELAAGVRSARVSP</sequence>
<dbReference type="HAMAP" id="MF_00131">
    <property type="entry name" value="Trp_synth_alpha"/>
    <property type="match status" value="1"/>
</dbReference>
<keyword evidence="11" id="KW-1185">Reference proteome</keyword>
<proteinExistence type="inferred from homology"/>
<gene>
    <name evidence="8 10" type="primary">trpA</name>
    <name evidence="10" type="ORF">KV203_11490</name>
</gene>
<evidence type="ECO:0000256" key="1">
    <source>
        <dbReference type="ARBA" id="ARBA00004733"/>
    </source>
</evidence>
<evidence type="ECO:0000256" key="2">
    <source>
        <dbReference type="ARBA" id="ARBA00011270"/>
    </source>
</evidence>
<evidence type="ECO:0000256" key="7">
    <source>
        <dbReference type="ARBA" id="ARBA00049047"/>
    </source>
</evidence>
<dbReference type="NCBIfam" id="TIGR00262">
    <property type="entry name" value="trpA"/>
    <property type="match status" value="1"/>
</dbReference>
<evidence type="ECO:0000313" key="10">
    <source>
        <dbReference type="EMBL" id="QXQ12588.1"/>
    </source>
</evidence>
<organism evidence="10 11">
    <name type="scientific">Skermania pinensis</name>
    <dbReference type="NCBI Taxonomy" id="39122"/>
    <lineage>
        <taxon>Bacteria</taxon>
        <taxon>Bacillati</taxon>
        <taxon>Actinomycetota</taxon>
        <taxon>Actinomycetes</taxon>
        <taxon>Mycobacteriales</taxon>
        <taxon>Gordoniaceae</taxon>
        <taxon>Skermania</taxon>
    </lineage>
</organism>
<keyword evidence="5 8" id="KW-0057">Aromatic amino acid biosynthesis</keyword>
<comment type="similarity">
    <text evidence="8 9">Belongs to the TrpA family.</text>
</comment>
<dbReference type="PANTHER" id="PTHR43406:SF1">
    <property type="entry name" value="TRYPTOPHAN SYNTHASE ALPHA CHAIN, CHLOROPLASTIC"/>
    <property type="match status" value="1"/>
</dbReference>
<dbReference type="Gene3D" id="3.20.20.70">
    <property type="entry name" value="Aldolase class I"/>
    <property type="match status" value="1"/>
</dbReference>
<dbReference type="InterPro" id="IPR013785">
    <property type="entry name" value="Aldolase_TIM"/>
</dbReference>
<feature type="active site" description="Proton acceptor" evidence="8">
    <location>
        <position position="60"/>
    </location>
</feature>
<protein>
    <recommendedName>
        <fullName evidence="8">Tryptophan synthase alpha chain</fullName>
        <ecNumber evidence="8">4.2.1.20</ecNumber>
    </recommendedName>
</protein>
<evidence type="ECO:0000256" key="8">
    <source>
        <dbReference type="HAMAP-Rule" id="MF_00131"/>
    </source>
</evidence>
<keyword evidence="4 8" id="KW-0822">Tryptophan biosynthesis</keyword>
<dbReference type="GO" id="GO:0004834">
    <property type="term" value="F:tryptophan synthase activity"/>
    <property type="evidence" value="ECO:0007669"/>
    <property type="project" value="UniProtKB-EC"/>
</dbReference>
<dbReference type="InterPro" id="IPR002028">
    <property type="entry name" value="Trp_synthase_suA"/>
</dbReference>
<dbReference type="Pfam" id="PF00290">
    <property type="entry name" value="Trp_syntA"/>
    <property type="match status" value="1"/>
</dbReference>
<feature type="active site" description="Proton acceptor" evidence="8">
    <location>
        <position position="49"/>
    </location>
</feature>
<accession>A0ABX8S432</accession>
<keyword evidence="6 8" id="KW-0456">Lyase</keyword>
<evidence type="ECO:0000256" key="5">
    <source>
        <dbReference type="ARBA" id="ARBA00023141"/>
    </source>
</evidence>
<comment type="pathway">
    <text evidence="1 8">Amino-acid biosynthesis; L-tryptophan biosynthesis; L-tryptophan from chorismate: step 5/5.</text>
</comment>
<keyword evidence="3 8" id="KW-0028">Amino-acid biosynthesis</keyword>
<evidence type="ECO:0000256" key="9">
    <source>
        <dbReference type="RuleBase" id="RU003662"/>
    </source>
</evidence>
<evidence type="ECO:0000256" key="3">
    <source>
        <dbReference type="ARBA" id="ARBA00022605"/>
    </source>
</evidence>
<reference evidence="10" key="1">
    <citation type="submission" date="2021-07" db="EMBL/GenBank/DDBJ databases">
        <title>Candidatus Kaistella beijingensis sp. nov. isolated from a municipal wastewater treatment plant is involved in sludge foaming.</title>
        <authorList>
            <person name="Song Y."/>
            <person name="Liu S.-J."/>
        </authorList>
    </citation>
    <scope>NUCLEOTIDE SEQUENCE</scope>
    <source>
        <strain evidence="10">DSM 43998</strain>
    </source>
</reference>
<dbReference type="InterPro" id="IPR011060">
    <property type="entry name" value="RibuloseP-bd_barrel"/>
</dbReference>